<evidence type="ECO:0000313" key="4">
    <source>
        <dbReference type="EMBL" id="GAA4934518.1"/>
    </source>
</evidence>
<feature type="signal peptide" evidence="2">
    <location>
        <begin position="1"/>
        <end position="19"/>
    </location>
</feature>
<feature type="chain" id="PRO_5046139892" description="Secretion system C-terminal sorting domain-containing protein" evidence="2">
    <location>
        <begin position="20"/>
        <end position="340"/>
    </location>
</feature>
<dbReference type="Proteomes" id="UP001501302">
    <property type="component" value="Unassembled WGS sequence"/>
</dbReference>
<keyword evidence="5" id="KW-1185">Reference proteome</keyword>
<feature type="domain" description="Secretion system C-terminal sorting" evidence="3">
    <location>
        <begin position="278"/>
        <end position="338"/>
    </location>
</feature>
<dbReference type="NCBIfam" id="TIGR04183">
    <property type="entry name" value="Por_Secre_tail"/>
    <property type="match status" value="1"/>
</dbReference>
<gene>
    <name evidence="4" type="ORF">GCM10023314_03690</name>
</gene>
<sequence length="340" mass="35661">MMKKLLLIATLIFTSFAFSQTITITSAPITVAPGSSFQATADFDAQGGPDVSQLRFIVRIYDTNTVPASIVQWRGAGNVNIIPAAQTGTGIVSGSITIPSGDTPSASLPAGQEYRLVVEFTAAGGSNHSVFQVITVQAAAVPTITQSVITTAEMMVDANGKAIGWAPDPTITITLTNFAPNTTYRVFNQFKITDTNGAQWGGGFIDILTDGTGFGENTVWNPGFFGSDGDFNGSETVAFWNSNTTGPSGAVATNQTFPITNTTLSTPKVEALKAATFYPNPTNGIVNIKGAGIDIKSVEVYNVVGALVSKTTDFTNLISGVYFLKLNTEGGSVTKRVIKQ</sequence>
<evidence type="ECO:0000313" key="5">
    <source>
        <dbReference type="Proteomes" id="UP001501302"/>
    </source>
</evidence>
<keyword evidence="1 2" id="KW-0732">Signal</keyword>
<reference evidence="5" key="1">
    <citation type="journal article" date="2019" name="Int. J. Syst. Evol. Microbiol.">
        <title>The Global Catalogue of Microorganisms (GCM) 10K type strain sequencing project: providing services to taxonomists for standard genome sequencing and annotation.</title>
        <authorList>
            <consortium name="The Broad Institute Genomics Platform"/>
            <consortium name="The Broad Institute Genome Sequencing Center for Infectious Disease"/>
            <person name="Wu L."/>
            <person name="Ma J."/>
        </authorList>
    </citation>
    <scope>NUCLEOTIDE SEQUENCE [LARGE SCALE GENOMIC DNA]</scope>
    <source>
        <strain evidence="5">JCM 18285</strain>
    </source>
</reference>
<comment type="caution">
    <text evidence="4">The sequence shown here is derived from an EMBL/GenBank/DDBJ whole genome shotgun (WGS) entry which is preliminary data.</text>
</comment>
<dbReference type="RefSeq" id="WP_345189833.1">
    <property type="nucleotide sequence ID" value="NZ_BAABJJ010000004.1"/>
</dbReference>
<proteinExistence type="predicted"/>
<accession>A0ABP9GAC4</accession>
<evidence type="ECO:0000256" key="1">
    <source>
        <dbReference type="ARBA" id="ARBA00022729"/>
    </source>
</evidence>
<evidence type="ECO:0000256" key="2">
    <source>
        <dbReference type="SAM" id="SignalP"/>
    </source>
</evidence>
<protein>
    <recommendedName>
        <fullName evidence="3">Secretion system C-terminal sorting domain-containing protein</fullName>
    </recommendedName>
</protein>
<organism evidence="4 5">
    <name type="scientific">Algibacter agarivorans</name>
    <dbReference type="NCBI Taxonomy" id="1109741"/>
    <lineage>
        <taxon>Bacteria</taxon>
        <taxon>Pseudomonadati</taxon>
        <taxon>Bacteroidota</taxon>
        <taxon>Flavobacteriia</taxon>
        <taxon>Flavobacteriales</taxon>
        <taxon>Flavobacteriaceae</taxon>
        <taxon>Algibacter</taxon>
    </lineage>
</organism>
<evidence type="ECO:0000259" key="3">
    <source>
        <dbReference type="Pfam" id="PF18962"/>
    </source>
</evidence>
<name>A0ABP9GAC4_9FLAO</name>
<dbReference type="EMBL" id="BAABJJ010000004">
    <property type="protein sequence ID" value="GAA4934518.1"/>
    <property type="molecule type" value="Genomic_DNA"/>
</dbReference>
<dbReference type="Pfam" id="PF18962">
    <property type="entry name" value="Por_Secre_tail"/>
    <property type="match status" value="1"/>
</dbReference>
<dbReference type="InterPro" id="IPR026444">
    <property type="entry name" value="Secre_tail"/>
</dbReference>